<evidence type="ECO:0000313" key="2">
    <source>
        <dbReference type="Proteomes" id="UP000257139"/>
    </source>
</evidence>
<comment type="caution">
    <text evidence="1">The sequence shown here is derived from an EMBL/GenBank/DDBJ whole genome shotgun (WGS) entry which is preliminary data.</text>
</comment>
<proteinExistence type="predicted"/>
<name>A0A375F888_9BURK</name>
<dbReference type="AlphaFoldDB" id="A0A375F888"/>
<protein>
    <submittedName>
        <fullName evidence="1">Uncharacterized protein</fullName>
    </submittedName>
</protein>
<geneLocation type="plasmid" evidence="2">
    <name>cbm2594_p</name>
</geneLocation>
<sequence>MLEKLLRHSEVHPIDQPSSELRSMPMLGMEVVVFGLQSPGTVRVFFSLVAHDSD</sequence>
<accession>A0A375F888</accession>
<reference evidence="1 2" key="1">
    <citation type="submission" date="2018-01" db="EMBL/GenBank/DDBJ databases">
        <authorList>
            <person name="Clerissi C."/>
        </authorList>
    </citation>
    <scope>NUCLEOTIDE SEQUENCE [LARGE SCALE GENOMIC DNA]</scope>
    <source>
        <strain evidence="1">Cupriavidus taiwanensis STM 6021</strain>
        <plasmid evidence="2">cbm2594_p</plasmid>
    </source>
</reference>
<dbReference type="Proteomes" id="UP000257139">
    <property type="component" value="Plasmid CBM2594_p"/>
</dbReference>
<evidence type="ECO:0000313" key="1">
    <source>
        <dbReference type="EMBL" id="SPC25308.1"/>
    </source>
</evidence>
<gene>
    <name evidence="1" type="ORF">CBM2594_P30007</name>
</gene>
<organism evidence="1 2">
    <name type="scientific">Cupriavidus taiwanensis</name>
    <dbReference type="NCBI Taxonomy" id="164546"/>
    <lineage>
        <taxon>Bacteria</taxon>
        <taxon>Pseudomonadati</taxon>
        <taxon>Pseudomonadota</taxon>
        <taxon>Betaproteobacteria</taxon>
        <taxon>Burkholderiales</taxon>
        <taxon>Burkholderiaceae</taxon>
        <taxon>Cupriavidus</taxon>
    </lineage>
</organism>
<dbReference type="EMBL" id="OGUU01000036">
    <property type="protein sequence ID" value="SPC25308.1"/>
    <property type="molecule type" value="Genomic_DNA"/>
</dbReference>